<feature type="domain" description="PLD phosphodiesterase" evidence="9">
    <location>
        <begin position="636"/>
        <end position="663"/>
    </location>
</feature>
<evidence type="ECO:0000256" key="1">
    <source>
        <dbReference type="ARBA" id="ARBA00000798"/>
    </source>
</evidence>
<dbReference type="PROSITE" id="PS50195">
    <property type="entry name" value="PX"/>
    <property type="match status" value="1"/>
</dbReference>
<dbReference type="GO" id="GO:0035091">
    <property type="term" value="F:phosphatidylinositol binding"/>
    <property type="evidence" value="ECO:0007669"/>
    <property type="project" value="InterPro"/>
</dbReference>
<comment type="catalytic activity">
    <reaction evidence="1 7">
        <text>a 1,2-diacyl-sn-glycero-3-phosphocholine + H2O = a 1,2-diacyl-sn-glycero-3-phosphate + choline + H(+)</text>
        <dbReference type="Rhea" id="RHEA:14445"/>
        <dbReference type="ChEBI" id="CHEBI:15354"/>
        <dbReference type="ChEBI" id="CHEBI:15377"/>
        <dbReference type="ChEBI" id="CHEBI:15378"/>
        <dbReference type="ChEBI" id="CHEBI:57643"/>
        <dbReference type="ChEBI" id="CHEBI:58608"/>
        <dbReference type="EC" id="3.1.4.4"/>
    </reaction>
</comment>
<evidence type="ECO:0000256" key="8">
    <source>
        <dbReference type="SAM" id="MobiDB-lite"/>
    </source>
</evidence>
<feature type="compositionally biased region" description="Acidic residues" evidence="8">
    <location>
        <begin position="1171"/>
        <end position="1182"/>
    </location>
</feature>
<dbReference type="EMBL" id="JAAAIN010000027">
    <property type="protein sequence ID" value="KAG0322488.1"/>
    <property type="molecule type" value="Genomic_DNA"/>
</dbReference>
<feature type="compositionally biased region" description="Basic residues" evidence="8">
    <location>
        <begin position="208"/>
        <end position="217"/>
    </location>
</feature>
<dbReference type="InterPro" id="IPR001736">
    <property type="entry name" value="PLipase_D/transphosphatidylase"/>
</dbReference>
<keyword evidence="5 7" id="KW-0442">Lipid degradation</keyword>
<name>A0A9P6RKQ7_9FUNG</name>
<evidence type="ECO:0000256" key="4">
    <source>
        <dbReference type="ARBA" id="ARBA00022801"/>
    </source>
</evidence>
<dbReference type="InterPro" id="IPR036871">
    <property type="entry name" value="PX_dom_sf"/>
</dbReference>
<dbReference type="PROSITE" id="PS50035">
    <property type="entry name" value="PLD"/>
    <property type="match status" value="2"/>
</dbReference>
<dbReference type="SUPFAM" id="SSF64268">
    <property type="entry name" value="PX domain"/>
    <property type="match status" value="1"/>
</dbReference>
<organism evidence="11 12">
    <name type="scientific">Linnemannia gamsii</name>
    <dbReference type="NCBI Taxonomy" id="64522"/>
    <lineage>
        <taxon>Eukaryota</taxon>
        <taxon>Fungi</taxon>
        <taxon>Fungi incertae sedis</taxon>
        <taxon>Mucoromycota</taxon>
        <taxon>Mortierellomycotina</taxon>
        <taxon>Mortierellomycetes</taxon>
        <taxon>Mortierellales</taxon>
        <taxon>Mortierellaceae</taxon>
        <taxon>Linnemannia</taxon>
    </lineage>
</organism>
<feature type="compositionally biased region" description="Polar residues" evidence="8">
    <location>
        <begin position="37"/>
        <end position="48"/>
    </location>
</feature>
<dbReference type="SMART" id="SM00155">
    <property type="entry name" value="PLDc"/>
    <property type="match status" value="2"/>
</dbReference>
<sequence>MDNSHNLHQQDDPIHLANLVSTEPGLNPANNNNTNNKIQSVDSYSYDPSSEKNLDLNNDKQFLQPQPQQQQQQQQQYPIQPSLEITNASNDALNMTMSEKDMPSYGTSIIQPPATVAAPRMKLANVVDKVRVAKILQNSQTDILAAEASGREGGTNSSLLLSPLSTNTHDSRTESGHGSMLEADGVSTTRRPSSVIHNVIDNPDTHDHAHRHHRHSRHSVDGGEEAAGTHRMQHLFPKIFSKEGSAVPALWMRRDDKGRRPPAVIFQMLKIAVTDSEIDLGVSKQIIFRLELQYGDVKWVIRRTLYEFYKLHLILSAKRFDNLPKFPSQVSYAFSMAKASLGMRAEERTNYIRQSNLARRQALQDYLLQVLQSLNWTIAYDLYEFLEISALSLTKDMGWKGKESYVDTRVTDNIHSMCGCITVKRWNKNWALIRDSYLAFCPTVGSSEPSDVFIFDQTFYVRHKEHAFGLNMHHIEIGNSHRKIEIKGDHNREMLEWMDNFNTMKQSSPWVNSHRFGSFAPQRSDAKVRYYVDGKDYFHAVSDAILAAKTEIYICDWWLSPELYLRRPPEKNQEFRLDRLLKKKAMEGVMIYIVVYKEISLALTLDSAHTKIWLQDLHPNIQVQRHPDHISVTATQFWAHHEKICVVDCRLAFIGGLDLCFGRYDSRTHQLADYHPSGNGTIWPGQDYSNPRIKDFANVRDYNNNLIERKLLARMPWHDVSVGVAGQPARDIARHFVQRWNFVKLEKGMKKSHMKFLMPKGEFVSTRNESGWTGTQKVQILRSSTLWSQGVDLERSIQDAYLSAIQFAEHFIYIENQFFVTLAAENGHPDLKNKIGIALVERITRAHMEGKKFRVIVVMPLMPAFEADIMSSEAGTLRKVMHFQYVSISRGGNSVLERLVANGIDPDQYIGFYGLRSFDRIKHGKFDAIVEAVREAEERRKGSSSSQSQASMSQERLSETDSNQPQPPRKSNGNKVKSLASMFLLEPIPRGEEAARIKAIANERKELDMKTTWDDSITKRAMNPAVREHGYIPAATENSLADAQINAAIQRDTHEAEIAAGKHDNGEDTSPQILDGLGTMVRSAVEKVKGTKEGDLEPKHHKDKRNSHFHRHHRHHHQHDDDEDSVEMEERHGRESMLSPKWEGDNDRHSVKDDAESIIEPMPGDTRAEQGETEEPGAEEEVGQVPVDHPIVDNEVEDFVTEQLYIHSKLMIVDDRIVICGSANINDRSQVGFRDSEIAIIIEDTDMVASRMNGEPYQAGKLAHALRTDLFKEHLGLLHHVDHDVVTQASVLPVDLDAPHKDPEQERLELIRKANAEAQQQQQKQQQQQQGSDGILQVPAVSTGHDGHKHKHPHPLQQHHDGMGYVRTFTPDVEETKAMEEWLSPNPDDAQGDAKKATAKDPEAANQIVMDPLHDSFYKGWWRPVAKTNTEIFREVFRCVPDDSVQTWDEYRAFVPNPKKILQGHVAMEGATVEQVTERLQRVTGHLVEFPTRFLSKENLMGGAVEGAVVPMEIFT</sequence>
<dbReference type="InterPro" id="IPR025202">
    <property type="entry name" value="PLD-like_dom"/>
</dbReference>
<feature type="domain" description="PX" evidence="10">
    <location>
        <begin position="266"/>
        <end position="393"/>
    </location>
</feature>
<dbReference type="Pfam" id="PF00787">
    <property type="entry name" value="PX"/>
    <property type="match status" value="1"/>
</dbReference>
<keyword evidence="6" id="KW-0443">Lipid metabolism</keyword>
<feature type="region of interest" description="Disordered" evidence="8">
    <location>
        <begin position="167"/>
        <end position="190"/>
    </location>
</feature>
<feature type="compositionally biased region" description="Low complexity" evidence="8">
    <location>
        <begin position="27"/>
        <end position="36"/>
    </location>
</feature>
<keyword evidence="4 7" id="KW-0378">Hydrolase</keyword>
<feature type="region of interest" description="Disordered" evidence="8">
    <location>
        <begin position="22"/>
        <end position="56"/>
    </location>
</feature>
<feature type="region of interest" description="Disordered" evidence="8">
    <location>
        <begin position="1338"/>
        <end position="1363"/>
    </location>
</feature>
<dbReference type="PIRSF" id="PIRSF009376">
    <property type="entry name" value="Phospholipase_D_euk"/>
    <property type="match status" value="1"/>
</dbReference>
<evidence type="ECO:0000259" key="9">
    <source>
        <dbReference type="PROSITE" id="PS50035"/>
    </source>
</evidence>
<feature type="region of interest" description="Disordered" evidence="8">
    <location>
        <begin position="203"/>
        <end position="223"/>
    </location>
</feature>
<dbReference type="SUPFAM" id="SSF56024">
    <property type="entry name" value="Phospholipase D/nuclease"/>
    <property type="match status" value="2"/>
</dbReference>
<dbReference type="GO" id="GO:0006654">
    <property type="term" value="P:phosphatidic acid biosynthetic process"/>
    <property type="evidence" value="ECO:0007669"/>
    <property type="project" value="InterPro"/>
</dbReference>
<dbReference type="Proteomes" id="UP000823405">
    <property type="component" value="Unassembled WGS sequence"/>
</dbReference>
<comment type="caution">
    <text evidence="11">The sequence shown here is derived from an EMBL/GenBank/DDBJ whole genome shotgun (WGS) entry which is preliminary data.</text>
</comment>
<feature type="domain" description="PLD phosphodiesterase" evidence="9">
    <location>
        <begin position="1202"/>
        <end position="1229"/>
    </location>
</feature>
<dbReference type="OrthoDB" id="14911at2759"/>
<dbReference type="GO" id="GO:0035556">
    <property type="term" value="P:intracellular signal transduction"/>
    <property type="evidence" value="ECO:0007669"/>
    <property type="project" value="InterPro"/>
</dbReference>
<dbReference type="Pfam" id="PF00614">
    <property type="entry name" value="PLDc"/>
    <property type="match status" value="1"/>
</dbReference>
<feature type="compositionally biased region" description="Polar residues" evidence="8">
    <location>
        <begin position="960"/>
        <end position="975"/>
    </location>
</feature>
<keyword evidence="3" id="KW-0677">Repeat</keyword>
<dbReference type="InterPro" id="IPR015679">
    <property type="entry name" value="PLipase_D_fam"/>
</dbReference>
<dbReference type="InterPro" id="IPR001683">
    <property type="entry name" value="PX_dom"/>
</dbReference>
<dbReference type="PANTHER" id="PTHR18896:SF76">
    <property type="entry name" value="PHOSPHOLIPASE"/>
    <property type="match status" value="1"/>
</dbReference>
<dbReference type="InterPro" id="IPR016555">
    <property type="entry name" value="PLipase_D_euk"/>
</dbReference>
<evidence type="ECO:0000256" key="6">
    <source>
        <dbReference type="ARBA" id="ARBA00023098"/>
    </source>
</evidence>
<reference evidence="11" key="1">
    <citation type="journal article" date="2020" name="Fungal Divers.">
        <title>Resolving the Mortierellaceae phylogeny through synthesis of multi-gene phylogenetics and phylogenomics.</title>
        <authorList>
            <person name="Vandepol N."/>
            <person name="Liber J."/>
            <person name="Desiro A."/>
            <person name="Na H."/>
            <person name="Kennedy M."/>
            <person name="Barry K."/>
            <person name="Grigoriev I.V."/>
            <person name="Miller A.N."/>
            <person name="O'Donnell K."/>
            <person name="Stajich J.E."/>
            <person name="Bonito G."/>
        </authorList>
    </citation>
    <scope>NUCLEOTIDE SEQUENCE</scope>
    <source>
        <strain evidence="11">NVP60</strain>
    </source>
</reference>
<keyword evidence="12" id="KW-1185">Reference proteome</keyword>
<feature type="region of interest" description="Disordered" evidence="8">
    <location>
        <begin position="937"/>
        <end position="976"/>
    </location>
</feature>
<feature type="compositionally biased region" description="Basic and acidic residues" evidence="8">
    <location>
        <begin position="1089"/>
        <end position="1100"/>
    </location>
</feature>
<feature type="region of interest" description="Disordered" evidence="8">
    <location>
        <begin position="1089"/>
        <end position="1182"/>
    </location>
</feature>
<dbReference type="CDD" id="cd09138">
    <property type="entry name" value="PLDc_vPLD1_2_yPLD_like_1"/>
    <property type="match status" value="1"/>
</dbReference>
<feature type="compositionally biased region" description="Basic residues" evidence="8">
    <location>
        <begin position="1101"/>
        <end position="1117"/>
    </location>
</feature>
<feature type="compositionally biased region" description="Low complexity" evidence="8">
    <location>
        <begin position="943"/>
        <end position="954"/>
    </location>
</feature>
<evidence type="ECO:0000313" key="11">
    <source>
        <dbReference type="EMBL" id="KAG0322488.1"/>
    </source>
</evidence>
<evidence type="ECO:0000256" key="7">
    <source>
        <dbReference type="PIRNR" id="PIRNR009376"/>
    </source>
</evidence>
<feature type="compositionally biased region" description="Basic and acidic residues" evidence="8">
    <location>
        <begin position="1142"/>
        <end position="1155"/>
    </location>
</feature>
<dbReference type="Pfam" id="PF13091">
    <property type="entry name" value="PLDc_2"/>
    <property type="match status" value="1"/>
</dbReference>
<dbReference type="GO" id="GO:0009395">
    <property type="term" value="P:phospholipid catabolic process"/>
    <property type="evidence" value="ECO:0007669"/>
    <property type="project" value="TreeGrafter"/>
</dbReference>
<protein>
    <recommendedName>
        <fullName evidence="7">Phospholipase</fullName>
        <ecNumber evidence="7">3.1.4.4</ecNumber>
    </recommendedName>
</protein>
<evidence type="ECO:0000256" key="2">
    <source>
        <dbReference type="ARBA" id="ARBA00008664"/>
    </source>
</evidence>
<evidence type="ECO:0000313" key="12">
    <source>
        <dbReference type="Proteomes" id="UP000823405"/>
    </source>
</evidence>
<dbReference type="PANTHER" id="PTHR18896">
    <property type="entry name" value="PHOSPHOLIPASE D"/>
    <property type="match status" value="1"/>
</dbReference>
<proteinExistence type="inferred from homology"/>
<dbReference type="CDD" id="cd06093">
    <property type="entry name" value="PX_domain"/>
    <property type="match status" value="1"/>
</dbReference>
<dbReference type="Gene3D" id="3.30.1520.10">
    <property type="entry name" value="Phox-like domain"/>
    <property type="match status" value="1"/>
</dbReference>
<dbReference type="Gene3D" id="3.30.870.10">
    <property type="entry name" value="Endonuclease Chain A"/>
    <property type="match status" value="3"/>
</dbReference>
<evidence type="ECO:0000259" key="10">
    <source>
        <dbReference type="PROSITE" id="PS50195"/>
    </source>
</evidence>
<comment type="similarity">
    <text evidence="2 7">Belongs to the phospholipase D family.</text>
</comment>
<dbReference type="SUPFAM" id="SSF50729">
    <property type="entry name" value="PH domain-like"/>
    <property type="match status" value="1"/>
</dbReference>
<gene>
    <name evidence="11" type="ORF">BGZ97_006058</name>
</gene>
<evidence type="ECO:0000256" key="5">
    <source>
        <dbReference type="ARBA" id="ARBA00022963"/>
    </source>
</evidence>
<dbReference type="EC" id="3.1.4.4" evidence="7"/>
<dbReference type="GO" id="GO:0004630">
    <property type="term" value="F:phospholipase D activity"/>
    <property type="evidence" value="ECO:0007669"/>
    <property type="project" value="UniProtKB-UniRule"/>
</dbReference>
<accession>A0A9P6RKQ7</accession>
<evidence type="ECO:0000256" key="3">
    <source>
        <dbReference type="ARBA" id="ARBA00022737"/>
    </source>
</evidence>